<organism evidence="2 3">
    <name type="scientific">Paraherbaspirillum soli</name>
    <dbReference type="NCBI Taxonomy" id="631222"/>
    <lineage>
        <taxon>Bacteria</taxon>
        <taxon>Pseudomonadati</taxon>
        <taxon>Pseudomonadota</taxon>
        <taxon>Betaproteobacteria</taxon>
        <taxon>Burkholderiales</taxon>
        <taxon>Oxalobacteraceae</taxon>
        <taxon>Paraherbaspirillum</taxon>
    </lineage>
</organism>
<keyword evidence="3" id="KW-1185">Reference proteome</keyword>
<gene>
    <name evidence="2" type="ORF">ACFPM8_13510</name>
</gene>
<dbReference type="Pfam" id="PF13835">
    <property type="entry name" value="DUF4194"/>
    <property type="match status" value="1"/>
</dbReference>
<evidence type="ECO:0000256" key="1">
    <source>
        <dbReference type="SAM" id="MobiDB-lite"/>
    </source>
</evidence>
<sequence>MNLNEALNQQLGLHNLSPERFREIVGRLFGAGIVVREEDGVEQRLYDDARRIEACLNDYFQLAGFRLEHNQKGEFFRLYAPGAVIPGLPEDGLEPVPALRARLTPEFVAAALALRFQYQQGLAEGGMRLTDAGEVLIRFEELAATLQTQLKRALPATVVERQRLLNDLKRHRLIRLAPTFSMDDEDALLAIRSTILGIISDDMLEAALEGELPAAGTEADAEDEQGRLQERSNAEEPSSEEQQGSTE</sequence>
<dbReference type="EMBL" id="JBHSMT010000025">
    <property type="protein sequence ID" value="MFC5474973.1"/>
    <property type="molecule type" value="Genomic_DNA"/>
</dbReference>
<reference evidence="3" key="1">
    <citation type="journal article" date="2019" name="Int. J. Syst. Evol. Microbiol.">
        <title>The Global Catalogue of Microorganisms (GCM) 10K type strain sequencing project: providing services to taxonomists for standard genome sequencing and annotation.</title>
        <authorList>
            <consortium name="The Broad Institute Genomics Platform"/>
            <consortium name="The Broad Institute Genome Sequencing Center for Infectious Disease"/>
            <person name="Wu L."/>
            <person name="Ma J."/>
        </authorList>
    </citation>
    <scope>NUCLEOTIDE SEQUENCE [LARGE SCALE GENOMIC DNA]</scope>
    <source>
        <strain evidence="3">JCM 17066</strain>
    </source>
</reference>
<name>A0ABW0M9T6_9BURK</name>
<proteinExistence type="predicted"/>
<feature type="compositionally biased region" description="Basic and acidic residues" evidence="1">
    <location>
        <begin position="224"/>
        <end position="234"/>
    </location>
</feature>
<dbReference type="RefSeq" id="WP_378998081.1">
    <property type="nucleotide sequence ID" value="NZ_JBHSMT010000025.1"/>
</dbReference>
<dbReference type="Proteomes" id="UP001596045">
    <property type="component" value="Unassembled WGS sequence"/>
</dbReference>
<dbReference type="InterPro" id="IPR025449">
    <property type="entry name" value="JetB"/>
</dbReference>
<feature type="region of interest" description="Disordered" evidence="1">
    <location>
        <begin position="210"/>
        <end position="247"/>
    </location>
</feature>
<evidence type="ECO:0000313" key="2">
    <source>
        <dbReference type="EMBL" id="MFC5474973.1"/>
    </source>
</evidence>
<protein>
    <submittedName>
        <fullName evidence="2">DUF4194 domain-containing protein</fullName>
    </submittedName>
</protein>
<comment type="caution">
    <text evidence="2">The sequence shown here is derived from an EMBL/GenBank/DDBJ whole genome shotgun (WGS) entry which is preliminary data.</text>
</comment>
<evidence type="ECO:0000313" key="3">
    <source>
        <dbReference type="Proteomes" id="UP001596045"/>
    </source>
</evidence>
<accession>A0ABW0M9T6</accession>